<dbReference type="GO" id="GO:0035658">
    <property type="term" value="C:Mon1-Ccz1 complex"/>
    <property type="evidence" value="ECO:0007669"/>
    <property type="project" value="InterPro"/>
</dbReference>
<gene>
    <name evidence="4" type="ORF">PDIGIT_LOCUS11776</name>
</gene>
<dbReference type="PANTHER" id="PTHR13056">
    <property type="entry name" value="VACUOLAR FUSION PROTEIN CCZ1 HOMOLOG-RELATED"/>
    <property type="match status" value="1"/>
</dbReference>
<organism evidence="4 5">
    <name type="scientific">Periconia digitata</name>
    <dbReference type="NCBI Taxonomy" id="1303443"/>
    <lineage>
        <taxon>Eukaryota</taxon>
        <taxon>Fungi</taxon>
        <taxon>Dikarya</taxon>
        <taxon>Ascomycota</taxon>
        <taxon>Pezizomycotina</taxon>
        <taxon>Dothideomycetes</taxon>
        <taxon>Pleosporomycetidae</taxon>
        <taxon>Pleosporales</taxon>
        <taxon>Massarineae</taxon>
        <taxon>Periconiaceae</taxon>
        <taxon>Periconia</taxon>
    </lineage>
</organism>
<dbReference type="EMBL" id="CAOQHR010000008">
    <property type="protein sequence ID" value="CAI6338645.1"/>
    <property type="molecule type" value="Genomic_DNA"/>
</dbReference>
<comment type="similarity">
    <text evidence="1">Belongs to the CCZ1 family.</text>
</comment>
<keyword evidence="5" id="KW-1185">Reference proteome</keyword>
<evidence type="ECO:0000313" key="4">
    <source>
        <dbReference type="EMBL" id="CAI6338645.1"/>
    </source>
</evidence>
<feature type="region of interest" description="Disordered" evidence="2">
    <location>
        <begin position="753"/>
        <end position="786"/>
    </location>
</feature>
<dbReference type="Proteomes" id="UP001152607">
    <property type="component" value="Unassembled WGS sequence"/>
</dbReference>
<dbReference type="PANTHER" id="PTHR13056:SF0">
    <property type="entry name" value="VACUOLAR FUSION PROTEIN CCZ1 HOMOLOG-RELATED"/>
    <property type="match status" value="1"/>
</dbReference>
<name>A0A9W4XS53_9PLEO</name>
<dbReference type="InterPro" id="IPR013176">
    <property type="entry name" value="Ccz1"/>
</dbReference>
<dbReference type="Pfam" id="PF19031">
    <property type="entry name" value="Intu_longin_1"/>
    <property type="match status" value="1"/>
</dbReference>
<comment type="caution">
    <text evidence="4">The sequence shown here is derived from an EMBL/GenBank/DDBJ whole genome shotgun (WGS) entry which is preliminary data.</text>
</comment>
<dbReference type="AlphaFoldDB" id="A0A9W4XS53"/>
<protein>
    <recommendedName>
        <fullName evidence="3">CCZ1/INTU/HSP4 first Longin domain-containing protein</fullName>
    </recommendedName>
</protein>
<feature type="compositionally biased region" description="Low complexity" evidence="2">
    <location>
        <begin position="383"/>
        <end position="407"/>
    </location>
</feature>
<dbReference type="OrthoDB" id="240546at2759"/>
<feature type="domain" description="CCZ1/INTU/HSP4 first Longin" evidence="3">
    <location>
        <begin position="16"/>
        <end position="121"/>
    </location>
</feature>
<dbReference type="InterPro" id="IPR043987">
    <property type="entry name" value="CCZ1/INTU/HSP4_longin_1"/>
</dbReference>
<reference evidence="4" key="1">
    <citation type="submission" date="2023-01" db="EMBL/GenBank/DDBJ databases">
        <authorList>
            <person name="Van Ghelder C."/>
            <person name="Rancurel C."/>
        </authorList>
    </citation>
    <scope>NUCLEOTIDE SEQUENCE</scope>
    <source>
        <strain evidence="4">CNCM I-4278</strain>
    </source>
</reference>
<evidence type="ECO:0000256" key="2">
    <source>
        <dbReference type="SAM" id="MobiDB-lite"/>
    </source>
</evidence>
<sequence>MSPNSAPAKVVPAQLSFLAIYNPSLGESDETFHNQIVFYYSKAAKARNRLHGKDTQAEKELREQENEKLRQVGLAQGMVGFARNFSTGAAVDSVETEKTRIVLKELEKGWWILASIDLTQLPIHSAVSSGQNGASTPQQTIEYSSREVSPPALLLQQLVRAHRVFLLHHGPSIEQLYQKSPRAKFVGILERYWSRFANSWDVLLHGSPAVELYNGVKLAAGGELGMGVGEEEWGSGERLVLEDYVNKTEGLVDLMVSRFGEPSSLQEQKNSVESKKLLGHSAEESWAGSGRIPGPADGLVFSGVGAVSRESLRDLSHWIESIYAYGDYAYGVRDNPTSDRKRRRRKEQKHSEPSSKPAEPPMQEPTIPNKSLPPGIPPPIVRAAETSLSKASAAASTSNTNSKSDAAPLLGSLGDSEMWVKYLTLGYGTAWGAGKAQERTPTQENVDEVKEDAMPAMRHVDPEPDVDVVTERLKTQIVSENNGYFAIGLTGDMDESSIDDENDDGEWNNRTILRTVYVKVESTAEPMTPGSIEYELAHFEEAMHNPSKSLTLARLRPVVYVHRPFVYAFLFKHGTGSLSFANFYRNLHTYFSPLHRPLSNSTSPNKVAARLSDAFHPYTTSSKEGGVADRQPIYDLAYDPRTLTVHSSVPNIPEPGTLLAEGLDSTGSPSTAGWSRVEALNVHSQILATITSTRKDLSEIDRTCKTSRGWWVVWMKLPPSQHEESKGQDVEAQTQDFDTDQLREAFLVRRAHDAAGGRSTKSSSGRFGSGMWGGSSAQRTGGAAAGWGPKGLGEGIGIDARRYVEGLLSLNR</sequence>
<feature type="region of interest" description="Disordered" evidence="2">
    <location>
        <begin position="333"/>
        <end position="407"/>
    </location>
</feature>
<dbReference type="GO" id="GO:0016192">
    <property type="term" value="P:vesicle-mediated transport"/>
    <property type="evidence" value="ECO:0007669"/>
    <property type="project" value="InterPro"/>
</dbReference>
<proteinExistence type="inferred from homology"/>
<evidence type="ECO:0000313" key="5">
    <source>
        <dbReference type="Proteomes" id="UP001152607"/>
    </source>
</evidence>
<evidence type="ECO:0000256" key="1">
    <source>
        <dbReference type="ARBA" id="ARBA00005352"/>
    </source>
</evidence>
<evidence type="ECO:0000259" key="3">
    <source>
        <dbReference type="Pfam" id="PF19031"/>
    </source>
</evidence>
<accession>A0A9W4XS53</accession>